<feature type="transmembrane region" description="Helical" evidence="10">
    <location>
        <begin position="141"/>
        <end position="159"/>
    </location>
</feature>
<dbReference type="EMBL" id="OZ037944">
    <property type="protein sequence ID" value="CAL1696243.1"/>
    <property type="molecule type" value="Genomic_DNA"/>
</dbReference>
<keyword evidence="5" id="KW-0571">Peptide transport</keyword>
<keyword evidence="6" id="KW-0653">Protein transport</keyword>
<comment type="similarity">
    <text evidence="2">Belongs to the oligopeptide OPT transporter family.</text>
</comment>
<keyword evidence="8 10" id="KW-0472">Membrane</keyword>
<evidence type="ECO:0000256" key="7">
    <source>
        <dbReference type="ARBA" id="ARBA00022989"/>
    </source>
</evidence>
<feature type="transmembrane region" description="Helical" evidence="10">
    <location>
        <begin position="455"/>
        <end position="476"/>
    </location>
</feature>
<feature type="region of interest" description="Disordered" evidence="9">
    <location>
        <begin position="76"/>
        <end position="108"/>
    </location>
</feature>
<accession>A0ABP1CKN0</accession>
<protein>
    <recommendedName>
        <fullName evidence="13">OPT oligopeptide transporter</fullName>
    </recommendedName>
</protein>
<dbReference type="InterPro" id="IPR004648">
    <property type="entry name" value="Oligpept_transpt"/>
</dbReference>
<keyword evidence="12" id="KW-1185">Reference proteome</keyword>
<dbReference type="InterPro" id="IPR004813">
    <property type="entry name" value="OPT"/>
</dbReference>
<feature type="transmembrane region" description="Helical" evidence="10">
    <location>
        <begin position="688"/>
        <end position="706"/>
    </location>
</feature>
<sequence length="828" mass="93875">MDTGSIFTGDAAASAPSIGLSSPAQNIIFRFRRNPVPDVPEDVALLHLNDPNWEPPSSSSYVDSFDLDEKKDDRAFSSGYSERSSDIDTDSRTGSIHKGAASRLQLREAEEDYEDESPYAEVRAAISNTDDPSMPVNTFRMWFIGIIITIVMSSFNHVMSLRWPSVGISPLVVQLIALPIGKLFEWVLPTTKFNTLGYQWSFNPGPFNIKEHTVITVMANLLYNDAYATLITAIQELFYGQKLTYGYRILIVLSTQLFGYTYAGLVRQFLVWPSSMIWPGALVECALLNTLHKNYGKFERNHMSRERFFFLVTIGAFVYYFLPGYIFTGLSMFTWACWIAPQNQTVNSLFGFQTGLGMGFLTFDWSMISYLASPLIAPWWSELNVFAGFFIFMWVLTPIFYFQNVFFAKFMPISAALAFDNTGNPYDVSAIITNNTFDEEKYRAYSPLYLPTTFAISYGAQFASLTAIIVHIFLWYRNDIARQFRRSIRDERDVHSRLMTVYAEVPQWWYGILGVIALVFGLVAIEIFDTDLPIWALVVGSVVGLLFLIPVGIIRAVTNQLITINVFSEFIGGYLLNNKPIAVMLFKTYSFVPVSMSLTFVSDLKIGHYMKIPPRIMFVAQVLSTVIGSFCVVSTQDLLFANVENICTPEAKGGFTCPGVTTFATSSLIWGAIGPQRMFSPGQLYNPILWFFLIGAFAPIPFYFLARRYPRGIWRYINTPLIFCATAVMPPASGINFSSWIMVAAIFQWFMRRYHFRWWMRYNYILSAALDAGTILSAIIIFFFLYLPKGGIEFNWWGNTVWQNTFDAIGMPALTVSPGDIFGPRTWS</sequence>
<comment type="subcellular location">
    <subcellularLocation>
        <location evidence="1">Membrane</location>
        <topology evidence="1">Multi-pass membrane protein</topology>
    </subcellularLocation>
</comment>
<feature type="transmembrane region" description="Helical" evidence="10">
    <location>
        <begin position="269"/>
        <end position="288"/>
    </location>
</feature>
<name>A0ABP1CKN0_9APHY</name>
<evidence type="ECO:0008006" key="13">
    <source>
        <dbReference type="Google" id="ProtNLM"/>
    </source>
</evidence>
<keyword evidence="4 10" id="KW-0812">Transmembrane</keyword>
<feature type="transmembrane region" description="Helical" evidence="10">
    <location>
        <begin position="165"/>
        <end position="184"/>
    </location>
</feature>
<keyword evidence="7 10" id="KW-1133">Transmembrane helix</keyword>
<dbReference type="Proteomes" id="UP001497453">
    <property type="component" value="Chromosome 1"/>
</dbReference>
<feature type="transmembrane region" description="Helical" evidence="10">
    <location>
        <begin position="245"/>
        <end position="263"/>
    </location>
</feature>
<feature type="transmembrane region" description="Helical" evidence="10">
    <location>
        <begin position="616"/>
        <end position="635"/>
    </location>
</feature>
<dbReference type="PANTHER" id="PTHR22601">
    <property type="entry name" value="ISP4 LIKE PROTEIN"/>
    <property type="match status" value="1"/>
</dbReference>
<organism evidence="11 12">
    <name type="scientific">Somion occarium</name>
    <dbReference type="NCBI Taxonomy" id="3059160"/>
    <lineage>
        <taxon>Eukaryota</taxon>
        <taxon>Fungi</taxon>
        <taxon>Dikarya</taxon>
        <taxon>Basidiomycota</taxon>
        <taxon>Agaricomycotina</taxon>
        <taxon>Agaricomycetes</taxon>
        <taxon>Polyporales</taxon>
        <taxon>Cerrenaceae</taxon>
        <taxon>Somion</taxon>
    </lineage>
</organism>
<feature type="transmembrane region" description="Helical" evidence="10">
    <location>
        <begin position="308"/>
        <end position="330"/>
    </location>
</feature>
<evidence type="ECO:0000256" key="6">
    <source>
        <dbReference type="ARBA" id="ARBA00022927"/>
    </source>
</evidence>
<evidence type="ECO:0000256" key="10">
    <source>
        <dbReference type="SAM" id="Phobius"/>
    </source>
</evidence>
<feature type="transmembrane region" description="Helical" evidence="10">
    <location>
        <begin position="713"/>
        <end position="729"/>
    </location>
</feature>
<evidence type="ECO:0000256" key="8">
    <source>
        <dbReference type="ARBA" id="ARBA00023136"/>
    </source>
</evidence>
<feature type="transmembrane region" description="Helical" evidence="10">
    <location>
        <begin position="735"/>
        <end position="751"/>
    </location>
</feature>
<dbReference type="NCBIfam" id="TIGR00727">
    <property type="entry name" value="ISP4_OPT"/>
    <property type="match status" value="1"/>
</dbReference>
<reference evidence="12" key="1">
    <citation type="submission" date="2024-04" db="EMBL/GenBank/DDBJ databases">
        <authorList>
            <person name="Shaw F."/>
            <person name="Minotto A."/>
        </authorList>
    </citation>
    <scope>NUCLEOTIDE SEQUENCE [LARGE SCALE GENOMIC DNA]</scope>
</reference>
<dbReference type="Pfam" id="PF03169">
    <property type="entry name" value="OPT"/>
    <property type="match status" value="1"/>
</dbReference>
<evidence type="ECO:0000256" key="1">
    <source>
        <dbReference type="ARBA" id="ARBA00004141"/>
    </source>
</evidence>
<evidence type="ECO:0000256" key="9">
    <source>
        <dbReference type="SAM" id="MobiDB-lite"/>
    </source>
</evidence>
<feature type="transmembrane region" description="Helical" evidence="10">
    <location>
        <begin position="763"/>
        <end position="787"/>
    </location>
</feature>
<evidence type="ECO:0000256" key="2">
    <source>
        <dbReference type="ARBA" id="ARBA00008807"/>
    </source>
</evidence>
<gene>
    <name evidence="11" type="ORF">GFSPODELE1_LOCUS1108</name>
</gene>
<feature type="transmembrane region" description="Helical" evidence="10">
    <location>
        <begin position="534"/>
        <end position="554"/>
    </location>
</feature>
<evidence type="ECO:0000256" key="5">
    <source>
        <dbReference type="ARBA" id="ARBA00022856"/>
    </source>
</evidence>
<feature type="transmembrane region" description="Helical" evidence="10">
    <location>
        <begin position="350"/>
        <end position="371"/>
    </location>
</feature>
<evidence type="ECO:0000256" key="3">
    <source>
        <dbReference type="ARBA" id="ARBA00022448"/>
    </source>
</evidence>
<feature type="transmembrane region" description="Helical" evidence="10">
    <location>
        <begin position="508"/>
        <end position="528"/>
    </location>
</feature>
<feature type="transmembrane region" description="Helical" evidence="10">
    <location>
        <begin position="383"/>
        <end position="402"/>
    </location>
</feature>
<evidence type="ECO:0000313" key="11">
    <source>
        <dbReference type="EMBL" id="CAL1696243.1"/>
    </source>
</evidence>
<evidence type="ECO:0000256" key="4">
    <source>
        <dbReference type="ARBA" id="ARBA00022692"/>
    </source>
</evidence>
<keyword evidence="3" id="KW-0813">Transport</keyword>
<dbReference type="NCBIfam" id="TIGR00728">
    <property type="entry name" value="OPT_sfam"/>
    <property type="match status" value="1"/>
</dbReference>
<evidence type="ECO:0000313" key="12">
    <source>
        <dbReference type="Proteomes" id="UP001497453"/>
    </source>
</evidence>
<proteinExistence type="inferred from homology"/>